<feature type="compositionally biased region" description="Low complexity" evidence="1">
    <location>
        <begin position="11"/>
        <end position="24"/>
    </location>
</feature>
<keyword evidence="3" id="KW-1185">Reference proteome</keyword>
<organism evidence="2 3">
    <name type="scientific">Paspalum notatum var. saurae</name>
    <dbReference type="NCBI Taxonomy" id="547442"/>
    <lineage>
        <taxon>Eukaryota</taxon>
        <taxon>Viridiplantae</taxon>
        <taxon>Streptophyta</taxon>
        <taxon>Embryophyta</taxon>
        <taxon>Tracheophyta</taxon>
        <taxon>Spermatophyta</taxon>
        <taxon>Magnoliopsida</taxon>
        <taxon>Liliopsida</taxon>
        <taxon>Poales</taxon>
        <taxon>Poaceae</taxon>
        <taxon>PACMAD clade</taxon>
        <taxon>Panicoideae</taxon>
        <taxon>Andropogonodae</taxon>
        <taxon>Paspaleae</taxon>
        <taxon>Paspalinae</taxon>
        <taxon>Paspalum</taxon>
    </lineage>
</organism>
<evidence type="ECO:0000256" key="1">
    <source>
        <dbReference type="SAM" id="MobiDB-lite"/>
    </source>
</evidence>
<dbReference type="AlphaFoldDB" id="A0AAQ3U5C2"/>
<reference evidence="2 3" key="1">
    <citation type="submission" date="2024-02" db="EMBL/GenBank/DDBJ databases">
        <title>High-quality chromosome-scale genome assembly of Pensacola bahiagrass (Paspalum notatum Flugge var. saurae).</title>
        <authorList>
            <person name="Vega J.M."/>
            <person name="Podio M."/>
            <person name="Orjuela J."/>
            <person name="Siena L.A."/>
            <person name="Pessino S.C."/>
            <person name="Combes M.C."/>
            <person name="Mariac C."/>
            <person name="Albertini E."/>
            <person name="Pupilli F."/>
            <person name="Ortiz J.P.A."/>
            <person name="Leblanc O."/>
        </authorList>
    </citation>
    <scope>NUCLEOTIDE SEQUENCE [LARGE SCALE GENOMIC DNA]</scope>
    <source>
        <strain evidence="2">R1</strain>
        <tissue evidence="2">Leaf</tissue>
    </source>
</reference>
<dbReference type="EMBL" id="CP144751">
    <property type="protein sequence ID" value="WVZ85388.1"/>
    <property type="molecule type" value="Genomic_DNA"/>
</dbReference>
<sequence length="76" mass="7318">MGAAASMTVKAGEAADQHAAAEGARPPASSTSAAVHLGGGGLMACVAAALGLDGGAGADADGRERGRRMCCHAHRF</sequence>
<name>A0AAQ3U5C2_PASNO</name>
<proteinExistence type="predicted"/>
<accession>A0AAQ3U5C2</accession>
<feature type="region of interest" description="Disordered" evidence="1">
    <location>
        <begin position="1"/>
        <end position="33"/>
    </location>
</feature>
<protein>
    <submittedName>
        <fullName evidence="2">Uncharacterized protein</fullName>
    </submittedName>
</protein>
<evidence type="ECO:0000313" key="2">
    <source>
        <dbReference type="EMBL" id="WVZ85388.1"/>
    </source>
</evidence>
<gene>
    <name evidence="2" type="ORF">U9M48_032324</name>
</gene>
<evidence type="ECO:0000313" key="3">
    <source>
        <dbReference type="Proteomes" id="UP001341281"/>
    </source>
</evidence>
<dbReference type="Proteomes" id="UP001341281">
    <property type="component" value="Chromosome 07"/>
</dbReference>